<evidence type="ECO:0000313" key="1">
    <source>
        <dbReference type="EMBL" id="JAN68944.1"/>
    </source>
</evidence>
<accession>A0A0P5WHN1</accession>
<dbReference type="AlphaFoldDB" id="A0A0P5WHN1"/>
<proteinExistence type="predicted"/>
<reference evidence="1" key="1">
    <citation type="submission" date="2015-10" db="EMBL/GenBank/DDBJ databases">
        <title>EvidentialGene: Evidence-directed Construction of Complete mRNA Transcriptomes without Genomes.</title>
        <authorList>
            <person name="Gilbert D.G."/>
        </authorList>
    </citation>
    <scope>NUCLEOTIDE SEQUENCE</scope>
</reference>
<name>A0A0P5WHN1_9CRUS</name>
<sequence>MAVVSNYDCQLHGYKCWQPTPIMSGRNVVFTLAFPHSVKTVFIFRARSYYTCRRLAQRSRKRVSKTSHSSFLLFNVGEDEPGQKRGISLDVRNQ</sequence>
<dbReference type="EMBL" id="GDIQ01025793">
    <property type="protein sequence ID" value="JAN68944.1"/>
    <property type="molecule type" value="Transcribed_RNA"/>
</dbReference>
<organism evidence="1">
    <name type="scientific">Daphnia magna</name>
    <dbReference type="NCBI Taxonomy" id="35525"/>
    <lineage>
        <taxon>Eukaryota</taxon>
        <taxon>Metazoa</taxon>
        <taxon>Ecdysozoa</taxon>
        <taxon>Arthropoda</taxon>
        <taxon>Crustacea</taxon>
        <taxon>Branchiopoda</taxon>
        <taxon>Diplostraca</taxon>
        <taxon>Cladocera</taxon>
        <taxon>Anomopoda</taxon>
        <taxon>Daphniidae</taxon>
        <taxon>Daphnia</taxon>
    </lineage>
</organism>
<protein>
    <submittedName>
        <fullName evidence="1">Uncharacterized protein</fullName>
    </submittedName>
</protein>